<dbReference type="Proteomes" id="UP001483337">
    <property type="component" value="Chromosome"/>
</dbReference>
<sequence length="121" mass="13876">MSIHPNFQLGQILSLDCGNRNLYCEVIQVITSRDIGWVRPLLLAEFIQEQPLITDLRDASDLLWPIGLFRPALDTEVISLLSQLVPKESKVNIDNVAQHKLQQFIYQAWQAYQDGKKLENS</sequence>
<gene>
    <name evidence="1" type="ORF">WJM97_01790</name>
</gene>
<accession>A0ABZ2UTL4</accession>
<evidence type="ECO:0000313" key="1">
    <source>
        <dbReference type="EMBL" id="WZB88451.1"/>
    </source>
</evidence>
<protein>
    <submittedName>
        <fullName evidence="1">Uncharacterized protein</fullName>
    </submittedName>
</protein>
<reference evidence="1 2" key="1">
    <citation type="submission" date="2024-04" db="EMBL/GenBank/DDBJ databases">
        <title>Okeanomitos corallinicola gen. &amp; sp. nov. (Nostocales, Cyanobacteria), a new toxic marine heterocyst-forming cyanobacterium from a coral reef.</title>
        <authorList>
            <person name="Li H."/>
            <person name="Li R."/>
            <person name="Kang J."/>
            <person name="Hii K.S."/>
            <person name="Mohamed H.F."/>
            <person name="Xu X."/>
            <person name="Luo Z."/>
        </authorList>
    </citation>
    <scope>NUCLEOTIDE SEQUENCE [LARGE SCALE GENOMIC DNA]</scope>
    <source>
        <strain evidence="1 2">TIOX110</strain>
    </source>
</reference>
<organism evidence="1 2">
    <name type="scientific">Okeanomitos corallinicola TIOX110</name>
    <dbReference type="NCBI Taxonomy" id="3133117"/>
    <lineage>
        <taxon>Bacteria</taxon>
        <taxon>Bacillati</taxon>
        <taxon>Cyanobacteriota</taxon>
        <taxon>Cyanophyceae</taxon>
        <taxon>Nostocales</taxon>
        <taxon>Aphanizomenonaceae</taxon>
        <taxon>Okeanomitos</taxon>
    </lineage>
</organism>
<dbReference type="RefSeq" id="WP_353931358.1">
    <property type="nucleotide sequence ID" value="NZ_CP150886.1"/>
</dbReference>
<name>A0ABZ2UTL4_9CYAN</name>
<dbReference type="EMBL" id="CP150886">
    <property type="protein sequence ID" value="WZB88451.1"/>
    <property type="molecule type" value="Genomic_DNA"/>
</dbReference>
<proteinExistence type="predicted"/>
<keyword evidence="2" id="KW-1185">Reference proteome</keyword>
<evidence type="ECO:0000313" key="2">
    <source>
        <dbReference type="Proteomes" id="UP001483337"/>
    </source>
</evidence>